<dbReference type="PROSITE" id="PS00135">
    <property type="entry name" value="TRYPSIN_SER"/>
    <property type="match status" value="1"/>
</dbReference>
<comment type="similarity">
    <text evidence="1">Belongs to the peptidase S1 family.</text>
</comment>
<feature type="region of interest" description="Disordered" evidence="4">
    <location>
        <begin position="287"/>
        <end position="308"/>
    </location>
</feature>
<dbReference type="PROSITE" id="PS00134">
    <property type="entry name" value="TRYPSIN_HIS"/>
    <property type="match status" value="1"/>
</dbReference>
<dbReference type="InterPro" id="IPR001314">
    <property type="entry name" value="Peptidase_S1A"/>
</dbReference>
<gene>
    <name evidence="7" type="ORF">O4U47_05900</name>
</gene>
<dbReference type="GO" id="GO:0016787">
    <property type="term" value="F:hydrolase activity"/>
    <property type="evidence" value="ECO:0007669"/>
    <property type="project" value="UniProtKB-KW"/>
</dbReference>
<dbReference type="InterPro" id="IPR033116">
    <property type="entry name" value="TRYPSIN_SER"/>
</dbReference>
<dbReference type="RefSeq" id="WP_270676523.1">
    <property type="nucleotide sequence ID" value="NZ_JAQFWP010000007.1"/>
</dbReference>
<keyword evidence="8" id="KW-1185">Reference proteome</keyword>
<dbReference type="InterPro" id="IPR009003">
    <property type="entry name" value="Peptidase_S1_PA"/>
</dbReference>
<feature type="chain" id="PRO_5047530605" evidence="5">
    <location>
        <begin position="32"/>
        <end position="308"/>
    </location>
</feature>
<dbReference type="SMART" id="SM00020">
    <property type="entry name" value="Tryp_SPc"/>
    <property type="match status" value="1"/>
</dbReference>
<evidence type="ECO:0000313" key="7">
    <source>
        <dbReference type="EMBL" id="MDA2804037.1"/>
    </source>
</evidence>
<evidence type="ECO:0000256" key="1">
    <source>
        <dbReference type="ARBA" id="ARBA00007664"/>
    </source>
</evidence>
<protein>
    <submittedName>
        <fullName evidence="7">Trypsin-like serine protease</fullName>
        <ecNumber evidence="7">3.4.21.-</ecNumber>
    </submittedName>
</protein>
<evidence type="ECO:0000313" key="8">
    <source>
        <dbReference type="Proteomes" id="UP001165685"/>
    </source>
</evidence>
<dbReference type="Pfam" id="PF00089">
    <property type="entry name" value="Trypsin"/>
    <property type="match status" value="1"/>
</dbReference>
<dbReference type="InterPro" id="IPR050430">
    <property type="entry name" value="Peptidase_S1"/>
</dbReference>
<keyword evidence="2" id="KW-1015">Disulfide bond</keyword>
<dbReference type="EC" id="3.4.21.-" evidence="7"/>
<dbReference type="EMBL" id="JAQFWP010000007">
    <property type="protein sequence ID" value="MDA2804037.1"/>
    <property type="molecule type" value="Genomic_DNA"/>
</dbReference>
<keyword evidence="3 7" id="KW-0378">Hydrolase</keyword>
<dbReference type="Proteomes" id="UP001165685">
    <property type="component" value="Unassembled WGS sequence"/>
</dbReference>
<dbReference type="PROSITE" id="PS50240">
    <property type="entry name" value="TRYPSIN_DOM"/>
    <property type="match status" value="1"/>
</dbReference>
<accession>A0ABT4TH63</accession>
<feature type="signal peptide" evidence="5">
    <location>
        <begin position="1"/>
        <end position="31"/>
    </location>
</feature>
<dbReference type="PANTHER" id="PTHR24276">
    <property type="entry name" value="POLYSERASE-RELATED"/>
    <property type="match status" value="1"/>
</dbReference>
<feature type="domain" description="Peptidase S1" evidence="6">
    <location>
        <begin position="43"/>
        <end position="291"/>
    </location>
</feature>
<dbReference type="PRINTS" id="PR00722">
    <property type="entry name" value="CHYMOTRYPSIN"/>
</dbReference>
<evidence type="ECO:0000256" key="4">
    <source>
        <dbReference type="SAM" id="MobiDB-lite"/>
    </source>
</evidence>
<reference evidence="7" key="1">
    <citation type="submission" date="2023-01" db="EMBL/GenBank/DDBJ databases">
        <title>Draft genome sequence of Nocardiopsis sp. LSu2-4 isolated from halophytes.</title>
        <authorList>
            <person name="Duangmal K."/>
            <person name="Chantavorakit T."/>
        </authorList>
    </citation>
    <scope>NUCLEOTIDE SEQUENCE</scope>
    <source>
        <strain evidence="7">LSu2-4</strain>
    </source>
</reference>
<dbReference type="InterPro" id="IPR001254">
    <property type="entry name" value="Trypsin_dom"/>
</dbReference>
<sequence length="308" mass="31470">MSSAVIPPTVSVVAAGTLLILVAGAPGAAHADEAPGGGAETRIVDGSAASVEDHPWAVALTDPGDFPERPGGQYCGGALVRPDKVVTAAHCVDTPEEREGLQVVAGRTDLRTDEGWTREAVAVWSHDQVVPEPEPGSGLTPRPGGDVAVVTLDRPLPLPTLPLARPGDGDLAGRTGTVLGWGATDFDRPREGSPVLMKACLPILDDDTWTRSAEAYGLLYDPAHFVGAGFPSGGPAIGPGDSGGPLVVDGRLVGVVHDQIAVDGPPPDLARLYSLFSEVPAFADAIDDHLGPGSGAPGPRLSDRPHGH</sequence>
<proteinExistence type="inferred from homology"/>
<organism evidence="7 8">
    <name type="scientific">Nocardiopsis suaedae</name>
    <dbReference type="NCBI Taxonomy" id="3018444"/>
    <lineage>
        <taxon>Bacteria</taxon>
        <taxon>Bacillati</taxon>
        <taxon>Actinomycetota</taxon>
        <taxon>Actinomycetes</taxon>
        <taxon>Streptosporangiales</taxon>
        <taxon>Nocardiopsidaceae</taxon>
        <taxon>Nocardiopsis</taxon>
    </lineage>
</organism>
<evidence type="ECO:0000256" key="5">
    <source>
        <dbReference type="SAM" id="SignalP"/>
    </source>
</evidence>
<comment type="caution">
    <text evidence="7">The sequence shown here is derived from an EMBL/GenBank/DDBJ whole genome shotgun (WGS) entry which is preliminary data.</text>
</comment>
<dbReference type="PANTHER" id="PTHR24276:SF98">
    <property type="entry name" value="FI18310P1-RELATED"/>
    <property type="match status" value="1"/>
</dbReference>
<keyword evidence="3" id="KW-0720">Serine protease</keyword>
<keyword evidence="5" id="KW-0732">Signal</keyword>
<keyword evidence="3" id="KW-0645">Protease</keyword>
<dbReference type="InterPro" id="IPR018114">
    <property type="entry name" value="TRYPSIN_HIS"/>
</dbReference>
<evidence type="ECO:0000256" key="2">
    <source>
        <dbReference type="ARBA" id="ARBA00023157"/>
    </source>
</evidence>
<evidence type="ECO:0000256" key="3">
    <source>
        <dbReference type="RuleBase" id="RU363034"/>
    </source>
</evidence>
<dbReference type="SUPFAM" id="SSF50494">
    <property type="entry name" value="Trypsin-like serine proteases"/>
    <property type="match status" value="1"/>
</dbReference>
<evidence type="ECO:0000259" key="6">
    <source>
        <dbReference type="PROSITE" id="PS50240"/>
    </source>
</evidence>
<dbReference type="InterPro" id="IPR043504">
    <property type="entry name" value="Peptidase_S1_PA_chymotrypsin"/>
</dbReference>
<dbReference type="Gene3D" id="2.40.10.10">
    <property type="entry name" value="Trypsin-like serine proteases"/>
    <property type="match status" value="1"/>
</dbReference>
<name>A0ABT4TH63_9ACTN</name>